<name>A0AAE0VYE2_9BIVA</name>
<protein>
    <submittedName>
        <fullName evidence="1">Uncharacterized protein</fullName>
    </submittedName>
</protein>
<comment type="caution">
    <text evidence="1">The sequence shown here is derived from an EMBL/GenBank/DDBJ whole genome shotgun (WGS) entry which is preliminary data.</text>
</comment>
<reference evidence="1" key="3">
    <citation type="submission" date="2023-05" db="EMBL/GenBank/DDBJ databases">
        <authorList>
            <person name="Smith C.H."/>
        </authorList>
    </citation>
    <scope>NUCLEOTIDE SEQUENCE</scope>
    <source>
        <strain evidence="1">CHS0354</strain>
        <tissue evidence="1">Mantle</tissue>
    </source>
</reference>
<sequence length="61" mass="7182">MEQGNYDDKVGTQPCQTQDFQVHHVISNYEPSREDYVMFTAEKRTIRALHFSCPKDNYVGR</sequence>
<dbReference type="Proteomes" id="UP001195483">
    <property type="component" value="Unassembled WGS sequence"/>
</dbReference>
<proteinExistence type="predicted"/>
<gene>
    <name evidence="1" type="ORF">CHS0354_010866</name>
</gene>
<reference evidence="1" key="2">
    <citation type="journal article" date="2021" name="Genome Biol. Evol.">
        <title>Developing a high-quality reference genome for a parasitic bivalve with doubly uniparental inheritance (Bivalvia: Unionida).</title>
        <authorList>
            <person name="Smith C.H."/>
        </authorList>
    </citation>
    <scope>NUCLEOTIDE SEQUENCE</scope>
    <source>
        <strain evidence="1">CHS0354</strain>
        <tissue evidence="1">Mantle</tissue>
    </source>
</reference>
<evidence type="ECO:0000313" key="1">
    <source>
        <dbReference type="EMBL" id="KAK3595258.1"/>
    </source>
</evidence>
<organism evidence="1 2">
    <name type="scientific">Potamilus streckersoni</name>
    <dbReference type="NCBI Taxonomy" id="2493646"/>
    <lineage>
        <taxon>Eukaryota</taxon>
        <taxon>Metazoa</taxon>
        <taxon>Spiralia</taxon>
        <taxon>Lophotrochozoa</taxon>
        <taxon>Mollusca</taxon>
        <taxon>Bivalvia</taxon>
        <taxon>Autobranchia</taxon>
        <taxon>Heteroconchia</taxon>
        <taxon>Palaeoheterodonta</taxon>
        <taxon>Unionida</taxon>
        <taxon>Unionoidea</taxon>
        <taxon>Unionidae</taxon>
        <taxon>Ambleminae</taxon>
        <taxon>Lampsilini</taxon>
        <taxon>Potamilus</taxon>
    </lineage>
</organism>
<keyword evidence="2" id="KW-1185">Reference proteome</keyword>
<evidence type="ECO:0000313" key="2">
    <source>
        <dbReference type="Proteomes" id="UP001195483"/>
    </source>
</evidence>
<reference evidence="1" key="1">
    <citation type="journal article" date="2021" name="Genome Biol. Evol.">
        <title>A High-Quality Reference Genome for a Parasitic Bivalve with Doubly Uniparental Inheritance (Bivalvia: Unionida).</title>
        <authorList>
            <person name="Smith C.H."/>
        </authorList>
    </citation>
    <scope>NUCLEOTIDE SEQUENCE</scope>
    <source>
        <strain evidence="1">CHS0354</strain>
    </source>
</reference>
<dbReference type="AlphaFoldDB" id="A0AAE0VYE2"/>
<dbReference type="EMBL" id="JAEAOA010000678">
    <property type="protein sequence ID" value="KAK3595258.1"/>
    <property type="molecule type" value="Genomic_DNA"/>
</dbReference>
<accession>A0AAE0VYE2</accession>